<dbReference type="InterPro" id="IPR018838">
    <property type="entry name" value="ZGRF1-like_N"/>
</dbReference>
<feature type="compositionally biased region" description="Basic residues" evidence="1">
    <location>
        <begin position="683"/>
        <end position="695"/>
    </location>
</feature>
<feature type="compositionally biased region" description="Basic and acidic residues" evidence="1">
    <location>
        <begin position="583"/>
        <end position="594"/>
    </location>
</feature>
<feature type="compositionally biased region" description="Basic and acidic residues" evidence="1">
    <location>
        <begin position="506"/>
        <end position="522"/>
    </location>
</feature>
<name>A0A9P7H818_9HYPO</name>
<evidence type="ECO:0000313" key="4">
    <source>
        <dbReference type="Proteomes" id="UP000782241"/>
    </source>
</evidence>
<dbReference type="PANTHER" id="PTHR28535">
    <property type="entry name" value="ZINC FINGER GRF-TYPE CONTAINING 1"/>
    <property type="match status" value="1"/>
</dbReference>
<feature type="compositionally biased region" description="Polar residues" evidence="1">
    <location>
        <begin position="110"/>
        <end position="133"/>
    </location>
</feature>
<feature type="compositionally biased region" description="Basic and acidic residues" evidence="1">
    <location>
        <begin position="181"/>
        <end position="195"/>
    </location>
</feature>
<feature type="compositionally biased region" description="Polar residues" evidence="1">
    <location>
        <begin position="823"/>
        <end position="832"/>
    </location>
</feature>
<dbReference type="GO" id="GO:0006302">
    <property type="term" value="P:double-strand break repair"/>
    <property type="evidence" value="ECO:0007669"/>
    <property type="project" value="TreeGrafter"/>
</dbReference>
<feature type="region of interest" description="Disordered" evidence="1">
    <location>
        <begin position="411"/>
        <end position="441"/>
    </location>
</feature>
<evidence type="ECO:0000259" key="2">
    <source>
        <dbReference type="Pfam" id="PF10382"/>
    </source>
</evidence>
<feature type="domain" description="5'-3' DNA helicase ZGRF1-like N-terminal" evidence="2">
    <location>
        <begin position="12"/>
        <end position="93"/>
    </location>
</feature>
<accession>A0A9P7H818</accession>
<dbReference type="GO" id="GO:0035861">
    <property type="term" value="C:site of double-strand break"/>
    <property type="evidence" value="ECO:0007669"/>
    <property type="project" value="TreeGrafter"/>
</dbReference>
<evidence type="ECO:0000313" key="3">
    <source>
        <dbReference type="EMBL" id="KAG5664266.1"/>
    </source>
</evidence>
<feature type="region of interest" description="Disordered" evidence="1">
    <location>
        <begin position="457"/>
        <end position="791"/>
    </location>
</feature>
<feature type="region of interest" description="Disordered" evidence="1">
    <location>
        <begin position="898"/>
        <end position="922"/>
    </location>
</feature>
<sequence>MTSNLGPTTATVVDFICLFTHDLKRKQKRWQDGVLKYHTFNKRVMVYDDRSHFIGDAHWQGGGDLEPGDEFELDRGSAIVQVSDCTGQREQDLTELLDKRAKEVEKRRTNAGTRTPGSTALVTQTPRNNQNAPHFQLRHRPLNDLVGGSSRIGRAAVSPRSPYEVRKMTESTGQQQDSPSEEARPSKRRRREDSPPSKMGHARALFGTTLTLTPFSSSMPLARSQTLQEKSSTESQVLSSSTKDDPSNELQHVNRSSRSPPPASKSKETKTNVTSQSVPRRVLTQRASLKELLAGNEHNRAGEPLGPREAISRNRGNISKHAKPQSSHIDDGVVSLISQEPKPQKRHVDPVPKTSRNAQRSRESEVGRSKSLHMPACEVAETGGSNRGEEQPADSNEVAFLNWLVQSEGTASAHRTPVSPSSKLLGHSKRSGNDFTSTHKRPVREIVQKVVHDPIVINEDEEESSARVQPQTAASESSKIKLANRSEPHGTKRTLAADRALTMEADVDKPPPAKEPRTELRIRSRQRRGLLMIAQNKQGSRRESTARSLPSSSGVDSDVLTTPLPIVDSATTLGESELAQENAVEKDVSEKEPKQQTSIISSDSSIPTQKPATQSAKDLESNQTEATPRKDTARDTYKDMTKNPNTGREDDEPLQQSDDEVGPNSDKIPVNNLPGHEASVMPPRRRANPSRRSRQKAVQAILSDEDEIGADNSLLKSDNENEDSSAELEPDRKSEPKPSSGPRITKMSRKSVKSREILGFVMPPENFPTAGFNVGHNDPTAAKNPIDNSSTIERPLEGVENASNDLGHTQSMAHEPEAVQLPINENKSQTKQPARIANPATRGRKAARKQDAAGLPPQPLVQLAPTTDSRAVLATTIKATTPTTTIPQSELPGFCKANGGAWSRHAEDLLGMTRPSKGPSRR</sequence>
<comment type="caution">
    <text evidence="3">The sequence shown here is derived from an EMBL/GenBank/DDBJ whole genome shotgun (WGS) entry which is preliminary data.</text>
</comment>
<proteinExistence type="predicted"/>
<protein>
    <recommendedName>
        <fullName evidence="2">5'-3' DNA helicase ZGRF1-like N-terminal domain-containing protein</fullName>
    </recommendedName>
</protein>
<dbReference type="AlphaFoldDB" id="A0A9P7H818"/>
<dbReference type="InterPro" id="IPR052800">
    <property type="entry name" value="DNA_Repair_Helicase_ZGRF1"/>
</dbReference>
<feature type="compositionally biased region" description="Acidic residues" evidence="1">
    <location>
        <begin position="649"/>
        <end position="661"/>
    </location>
</feature>
<dbReference type="PANTHER" id="PTHR28535:SF1">
    <property type="entry name" value="PROTEIN ZGRF1"/>
    <property type="match status" value="1"/>
</dbReference>
<feature type="compositionally biased region" description="Polar residues" evidence="1">
    <location>
        <begin position="466"/>
        <end position="477"/>
    </location>
</feature>
<keyword evidence="4" id="KW-1185">Reference proteome</keyword>
<reference evidence="3" key="1">
    <citation type="submission" date="2021-04" db="EMBL/GenBank/DDBJ databases">
        <title>Draft genome of Fusarium avenaceum strain F156N33, isolated from an atmospheric sample in Virginia.</title>
        <authorList>
            <person name="Yang S."/>
            <person name="Vinatzer B.A."/>
            <person name="Coleman J."/>
        </authorList>
    </citation>
    <scope>NUCLEOTIDE SEQUENCE</scope>
    <source>
        <strain evidence="3">F156N33</strain>
    </source>
</reference>
<feature type="compositionally biased region" description="Polar residues" evidence="1">
    <location>
        <begin position="607"/>
        <end position="626"/>
    </location>
</feature>
<dbReference type="Pfam" id="PF10382">
    <property type="entry name" value="ZGRF1-like_N"/>
    <property type="match status" value="1"/>
</dbReference>
<feature type="region of interest" description="Disordered" evidence="1">
    <location>
        <begin position="219"/>
        <end position="394"/>
    </location>
</feature>
<feature type="compositionally biased region" description="Polar residues" evidence="1">
    <location>
        <begin position="219"/>
        <end position="230"/>
    </location>
</feature>
<dbReference type="GO" id="GO:0005634">
    <property type="term" value="C:nucleus"/>
    <property type="evidence" value="ECO:0007669"/>
    <property type="project" value="TreeGrafter"/>
</dbReference>
<feature type="region of interest" description="Disordered" evidence="1">
    <location>
        <begin position="103"/>
        <end position="205"/>
    </location>
</feature>
<dbReference type="EMBL" id="JAGPUO010000002">
    <property type="protein sequence ID" value="KAG5664266.1"/>
    <property type="molecule type" value="Genomic_DNA"/>
</dbReference>
<organism evidence="3 4">
    <name type="scientific">Fusarium avenaceum</name>
    <dbReference type="NCBI Taxonomy" id="40199"/>
    <lineage>
        <taxon>Eukaryota</taxon>
        <taxon>Fungi</taxon>
        <taxon>Dikarya</taxon>
        <taxon>Ascomycota</taxon>
        <taxon>Pezizomycotina</taxon>
        <taxon>Sordariomycetes</taxon>
        <taxon>Hypocreomycetidae</taxon>
        <taxon>Hypocreales</taxon>
        <taxon>Nectriaceae</taxon>
        <taxon>Fusarium</taxon>
        <taxon>Fusarium tricinctum species complex</taxon>
    </lineage>
</organism>
<gene>
    <name evidence="3" type="ORF">KAF25_008000</name>
</gene>
<feature type="compositionally biased region" description="Basic and acidic residues" evidence="1">
    <location>
        <begin position="627"/>
        <end position="641"/>
    </location>
</feature>
<feature type="region of interest" description="Disordered" evidence="1">
    <location>
        <begin position="819"/>
        <end position="867"/>
    </location>
</feature>
<dbReference type="Proteomes" id="UP000782241">
    <property type="component" value="Unassembled WGS sequence"/>
</dbReference>
<feature type="compositionally biased region" description="Polar residues" evidence="1">
    <location>
        <begin position="546"/>
        <end position="555"/>
    </location>
</feature>
<evidence type="ECO:0000256" key="1">
    <source>
        <dbReference type="SAM" id="MobiDB-lite"/>
    </source>
</evidence>